<name>A0AAU7CH92_9BACT</name>
<feature type="domain" description="Sulfatase N-terminal" evidence="5">
    <location>
        <begin position="30"/>
        <end position="304"/>
    </location>
</feature>
<evidence type="ECO:0000256" key="4">
    <source>
        <dbReference type="SAM" id="SignalP"/>
    </source>
</evidence>
<accession>A0AAU7CH92</accession>
<organism evidence="6">
    <name type="scientific">Singulisphaera sp. Ch08</name>
    <dbReference type="NCBI Taxonomy" id="3120278"/>
    <lineage>
        <taxon>Bacteria</taxon>
        <taxon>Pseudomonadati</taxon>
        <taxon>Planctomycetota</taxon>
        <taxon>Planctomycetia</taxon>
        <taxon>Isosphaerales</taxon>
        <taxon>Isosphaeraceae</taxon>
        <taxon>Singulisphaera</taxon>
    </lineage>
</organism>
<dbReference type="InterPro" id="IPR050738">
    <property type="entry name" value="Sulfatase"/>
</dbReference>
<keyword evidence="4" id="KW-0732">Signal</keyword>
<feature type="chain" id="PRO_5043694564" evidence="4">
    <location>
        <begin position="25"/>
        <end position="478"/>
    </location>
</feature>
<dbReference type="SUPFAM" id="SSF53649">
    <property type="entry name" value="Alkaline phosphatase-like"/>
    <property type="match status" value="1"/>
</dbReference>
<dbReference type="GO" id="GO:0004065">
    <property type="term" value="F:arylsulfatase activity"/>
    <property type="evidence" value="ECO:0007669"/>
    <property type="project" value="TreeGrafter"/>
</dbReference>
<dbReference type="CDD" id="cd16027">
    <property type="entry name" value="SGSH"/>
    <property type="match status" value="1"/>
</dbReference>
<keyword evidence="2" id="KW-0378">Hydrolase</keyword>
<feature type="region of interest" description="Disordered" evidence="3">
    <location>
        <begin position="444"/>
        <end position="478"/>
    </location>
</feature>
<proteinExistence type="inferred from homology"/>
<gene>
    <name evidence="6" type="ORF">V5E97_00995</name>
</gene>
<dbReference type="Gene3D" id="3.40.720.10">
    <property type="entry name" value="Alkaline Phosphatase, subunit A"/>
    <property type="match status" value="1"/>
</dbReference>
<comment type="similarity">
    <text evidence="1">Belongs to the sulfatase family.</text>
</comment>
<feature type="signal peptide" evidence="4">
    <location>
        <begin position="1"/>
        <end position="24"/>
    </location>
</feature>
<protein>
    <submittedName>
        <fullName evidence="6">Sulfatase</fullName>
    </submittedName>
</protein>
<evidence type="ECO:0000256" key="2">
    <source>
        <dbReference type="ARBA" id="ARBA00022801"/>
    </source>
</evidence>
<dbReference type="EMBL" id="CP155447">
    <property type="protein sequence ID" value="XBH04619.1"/>
    <property type="molecule type" value="Genomic_DNA"/>
</dbReference>
<dbReference type="AlphaFoldDB" id="A0AAU7CH92"/>
<evidence type="ECO:0000313" key="6">
    <source>
        <dbReference type="EMBL" id="XBH04619.1"/>
    </source>
</evidence>
<dbReference type="PANTHER" id="PTHR42693">
    <property type="entry name" value="ARYLSULFATASE FAMILY MEMBER"/>
    <property type="match status" value="1"/>
</dbReference>
<feature type="compositionally biased region" description="Low complexity" evidence="3">
    <location>
        <begin position="452"/>
        <end position="470"/>
    </location>
</feature>
<dbReference type="RefSeq" id="WP_406697411.1">
    <property type="nucleotide sequence ID" value="NZ_CP155447.1"/>
</dbReference>
<dbReference type="Pfam" id="PF00884">
    <property type="entry name" value="Sulfatase"/>
    <property type="match status" value="1"/>
</dbReference>
<evidence type="ECO:0000256" key="1">
    <source>
        <dbReference type="ARBA" id="ARBA00008779"/>
    </source>
</evidence>
<sequence>MRRSHILSLAMLLGITLVPRPGLAASAERPNILWLVAEDFGPHLGCYGTQQVWTPNIDKLAAEGVRYTRAYTTAPVCSVSRSAFMTGMYQTTIGAHNHRSHRDDGYRLPPGVRIAPAWFRDAGYFTANVRTFPAGANVTGSGKTDWNFTTEGKPFDSGRWEDLKSNQPFIAQVNFKETHRAFVSPRRADPAKVVIPPYYPDHPVTREDYAKYLDAATELDEKVGRILQQLDADGLASRTIVVFTSDHGEAHVRGKQFCYEEGLHVPLIVRWPASLPAPAHYRTGAVDDRLVAAIDLLPTLLDVAAGQKKPAGMQGQVFLGDRAEAARRYVFGARDRCDETVFRFRTVRDARYRYIRNFMPERPFLQANDYKERSYPVWNLIKELAAQGKLTPSQAVLAAPTMPPEEFYDLESDPHEIHNLVDSRDPANQTALKRLRAELEHWIEESNDQGRTPEPAAVAAAKGATKPATKANRKKAAK</sequence>
<evidence type="ECO:0000259" key="5">
    <source>
        <dbReference type="Pfam" id="PF00884"/>
    </source>
</evidence>
<reference evidence="6" key="1">
    <citation type="submission" date="2024-05" db="EMBL/GenBank/DDBJ databases">
        <title>Planctomycetes of the genus Singulisphaera possess chitinolytic capabilities.</title>
        <authorList>
            <person name="Ivanova A."/>
        </authorList>
    </citation>
    <scope>NUCLEOTIDE SEQUENCE</scope>
    <source>
        <strain evidence="6">Ch08T</strain>
    </source>
</reference>
<evidence type="ECO:0000256" key="3">
    <source>
        <dbReference type="SAM" id="MobiDB-lite"/>
    </source>
</evidence>
<dbReference type="InterPro" id="IPR017850">
    <property type="entry name" value="Alkaline_phosphatase_core_sf"/>
</dbReference>
<dbReference type="PANTHER" id="PTHR42693:SF53">
    <property type="entry name" value="ENDO-4-O-SULFATASE"/>
    <property type="match status" value="1"/>
</dbReference>
<dbReference type="InterPro" id="IPR000917">
    <property type="entry name" value="Sulfatase_N"/>
</dbReference>